<evidence type="ECO:0000256" key="1">
    <source>
        <dbReference type="ARBA" id="ARBA00000632"/>
    </source>
</evidence>
<keyword evidence="10" id="KW-0326">Glycosidase</keyword>
<dbReference type="GO" id="GO:0042742">
    <property type="term" value="P:defense response to bacterium"/>
    <property type="evidence" value="ECO:0007669"/>
    <property type="project" value="UniProtKB-KW"/>
</dbReference>
<keyword evidence="14" id="KW-0732">Signal</keyword>
<sequence>MLKTIIYTTLAVASLASAAVPGIDVSGYQGNVNWANVANAGKKFAYVKATEHTNYINPYFAQQYNGAYNQGIIRGAYHYAHPNGASGASQANYFLAHGGGWSADGKTLPGAVDLEYGPNGSTCWGISQSAMIAWIRDFSNTYRAKTGRPPVIYTSTSWWKTCTGNYGGFGNDNPLWIARYSSTVGELPAGWPFHSIWQNNDNSGVGGDGDIWNGDLAGLQRFAKG</sequence>
<dbReference type="InterPro" id="IPR002053">
    <property type="entry name" value="Glyco_hydro_25"/>
</dbReference>
<dbReference type="EC" id="3.2.1.17" evidence="4"/>
<dbReference type="GO" id="GO:0016998">
    <property type="term" value="P:cell wall macromolecule catabolic process"/>
    <property type="evidence" value="ECO:0007669"/>
    <property type="project" value="InterPro"/>
</dbReference>
<keyword evidence="6" id="KW-0929">Antimicrobial</keyword>
<accession>A0A7S6G7S4</accession>
<dbReference type="GO" id="GO:0009253">
    <property type="term" value="P:peptidoglycan catabolic process"/>
    <property type="evidence" value="ECO:0007669"/>
    <property type="project" value="InterPro"/>
</dbReference>
<dbReference type="FunFam" id="3.20.20.80:FF:000060">
    <property type="entry name" value="Lysozyme M1"/>
    <property type="match status" value="1"/>
</dbReference>
<name>A0A7S6G7S4_9EURO</name>
<dbReference type="PANTHER" id="PTHR34135:SF2">
    <property type="entry name" value="LYSOZYME"/>
    <property type="match status" value="1"/>
</dbReference>
<dbReference type="GO" id="GO:0016052">
    <property type="term" value="P:carbohydrate catabolic process"/>
    <property type="evidence" value="ECO:0007669"/>
    <property type="project" value="TreeGrafter"/>
</dbReference>
<evidence type="ECO:0000256" key="14">
    <source>
        <dbReference type="SAM" id="SignalP"/>
    </source>
</evidence>
<proteinExistence type="inferred from homology"/>
<dbReference type="GO" id="GO:0005576">
    <property type="term" value="C:extracellular region"/>
    <property type="evidence" value="ECO:0007669"/>
    <property type="project" value="UniProtKB-SubCell"/>
</dbReference>
<evidence type="ECO:0000256" key="12">
    <source>
        <dbReference type="ARBA" id="ARBA00073159"/>
    </source>
</evidence>
<organism evidence="15">
    <name type="scientific">Onygena equina</name>
    <dbReference type="NCBI Taxonomy" id="45433"/>
    <lineage>
        <taxon>Eukaryota</taxon>
        <taxon>Fungi</taxon>
        <taxon>Dikarya</taxon>
        <taxon>Ascomycota</taxon>
        <taxon>Pezizomycotina</taxon>
        <taxon>Eurotiomycetes</taxon>
        <taxon>Eurotiomycetidae</taxon>
        <taxon>Onygenales</taxon>
        <taxon>Onygenaceae</taxon>
        <taxon>Onygena</taxon>
    </lineage>
</organism>
<dbReference type="EMBL" id="MN603115">
    <property type="protein sequence ID" value="QNJ46220.1"/>
    <property type="molecule type" value="Genomic_DNA"/>
</dbReference>
<keyword evidence="7" id="KW-0081">Bacteriolytic enzyme</keyword>
<dbReference type="Gene3D" id="3.20.20.80">
    <property type="entry name" value="Glycosidases"/>
    <property type="match status" value="1"/>
</dbReference>
<comment type="subcellular location">
    <subcellularLocation>
        <location evidence="2">Secreted</location>
    </subcellularLocation>
</comment>
<dbReference type="AlphaFoldDB" id="A0A7S6G7S4"/>
<evidence type="ECO:0000256" key="13">
    <source>
        <dbReference type="ARBA" id="ARBA00075474"/>
    </source>
</evidence>
<dbReference type="PROSITE" id="PS51904">
    <property type="entry name" value="GLYCOSYL_HYDROL_F25_2"/>
    <property type="match status" value="1"/>
</dbReference>
<evidence type="ECO:0000256" key="10">
    <source>
        <dbReference type="ARBA" id="ARBA00023295"/>
    </source>
</evidence>
<comment type="catalytic activity">
    <reaction evidence="1">
        <text>Hydrolysis of (1-&gt;4)-beta-linkages between N-acetylmuramic acid and N-acetyl-D-glucosamine residues in a peptidoglycan and between N-acetyl-D-glucosamine residues in chitodextrins.</text>
        <dbReference type="EC" id="3.2.1.17"/>
    </reaction>
</comment>
<evidence type="ECO:0000256" key="8">
    <source>
        <dbReference type="ARBA" id="ARBA00022801"/>
    </source>
</evidence>
<dbReference type="InterPro" id="IPR018077">
    <property type="entry name" value="Glyco_hydro_fam25_subgr"/>
</dbReference>
<dbReference type="PANTHER" id="PTHR34135">
    <property type="entry name" value="LYSOZYME"/>
    <property type="match status" value="1"/>
</dbReference>
<evidence type="ECO:0000256" key="4">
    <source>
        <dbReference type="ARBA" id="ARBA00012732"/>
    </source>
</evidence>
<keyword evidence="8" id="KW-0378">Hydrolase</keyword>
<dbReference type="CDD" id="cd06412">
    <property type="entry name" value="GH25_CH-type"/>
    <property type="match status" value="1"/>
</dbReference>
<dbReference type="InterPro" id="IPR017853">
    <property type="entry name" value="GH"/>
</dbReference>
<feature type="signal peptide" evidence="14">
    <location>
        <begin position="1"/>
        <end position="18"/>
    </location>
</feature>
<protein>
    <recommendedName>
        <fullName evidence="12">N,O-diacetylmuramidase</fullName>
        <ecNumber evidence="4">3.2.1.17</ecNumber>
    </recommendedName>
    <alternativeName>
        <fullName evidence="13">Lysozyme CH</fullName>
    </alternativeName>
</protein>
<comment type="similarity">
    <text evidence="3">Belongs to the glycosyl hydrolase 25 family.</text>
</comment>
<dbReference type="GO" id="GO:0031640">
    <property type="term" value="P:killing of cells of another organism"/>
    <property type="evidence" value="ECO:0007669"/>
    <property type="project" value="UniProtKB-KW"/>
</dbReference>
<keyword evidence="9" id="KW-1015">Disulfide bond</keyword>
<evidence type="ECO:0000256" key="9">
    <source>
        <dbReference type="ARBA" id="ARBA00023157"/>
    </source>
</evidence>
<evidence type="ECO:0000256" key="2">
    <source>
        <dbReference type="ARBA" id="ARBA00004613"/>
    </source>
</evidence>
<dbReference type="Pfam" id="PF01183">
    <property type="entry name" value="Glyco_hydro_25"/>
    <property type="match status" value="1"/>
</dbReference>
<comment type="function">
    <text evidence="11">This enzyme has both lysozyme (acetylmuramidase) and diacetylmuramidase activities.</text>
</comment>
<evidence type="ECO:0000256" key="11">
    <source>
        <dbReference type="ARBA" id="ARBA00055588"/>
    </source>
</evidence>
<evidence type="ECO:0000256" key="5">
    <source>
        <dbReference type="ARBA" id="ARBA00022525"/>
    </source>
</evidence>
<evidence type="ECO:0000256" key="7">
    <source>
        <dbReference type="ARBA" id="ARBA00022638"/>
    </source>
</evidence>
<evidence type="ECO:0000313" key="15">
    <source>
        <dbReference type="EMBL" id="QNJ46220.1"/>
    </source>
</evidence>
<feature type="chain" id="PRO_5030839800" description="N,O-diacetylmuramidase" evidence="14">
    <location>
        <begin position="19"/>
        <end position="225"/>
    </location>
</feature>
<evidence type="ECO:0000256" key="6">
    <source>
        <dbReference type="ARBA" id="ARBA00022529"/>
    </source>
</evidence>
<dbReference type="SMART" id="SM00641">
    <property type="entry name" value="Glyco_25"/>
    <property type="match status" value="1"/>
</dbReference>
<evidence type="ECO:0000256" key="3">
    <source>
        <dbReference type="ARBA" id="ARBA00010646"/>
    </source>
</evidence>
<dbReference type="SUPFAM" id="SSF51445">
    <property type="entry name" value="(Trans)glycosidases"/>
    <property type="match status" value="1"/>
</dbReference>
<dbReference type="GO" id="GO:0003796">
    <property type="term" value="F:lysozyme activity"/>
    <property type="evidence" value="ECO:0007669"/>
    <property type="project" value="UniProtKB-EC"/>
</dbReference>
<keyword evidence="5" id="KW-0964">Secreted</keyword>
<reference evidence="15" key="1">
    <citation type="submission" date="2019-10" db="EMBL/GenBank/DDBJ databases">
        <title>Fungal GH25 muramidases: characterisation of new family members with commercial application.</title>
        <authorList>
            <person name="Moroz O.V."/>
            <person name="Blagova E."/>
            <person name="Taylor E."/>
            <person name="Turkenburg J.P."/>
            <person name="Skov L.K."/>
            <person name="Gippert G.P."/>
            <person name="Schnorr K.M."/>
            <person name="Ming L."/>
            <person name="Ye L."/>
            <person name="Klausen M."/>
            <person name="Cohn M.T."/>
            <person name="Schmidt E.G.W."/>
            <person name="Nymand-Grarup S."/>
            <person name="Davies G.J."/>
            <person name="Wilson K.S."/>
        </authorList>
    </citation>
    <scope>NUCLEOTIDE SEQUENCE</scope>
</reference>